<gene>
    <name evidence="2" type="ORF">LTR77_000089</name>
</gene>
<dbReference type="RefSeq" id="XP_064663591.1">
    <property type="nucleotide sequence ID" value="XM_064797357.1"/>
</dbReference>
<dbReference type="Proteomes" id="UP001337655">
    <property type="component" value="Unassembled WGS sequence"/>
</dbReference>
<reference evidence="2 3" key="1">
    <citation type="submission" date="2023-08" db="EMBL/GenBank/DDBJ databases">
        <title>Black Yeasts Isolated from many extreme environments.</title>
        <authorList>
            <person name="Coleine C."/>
            <person name="Stajich J.E."/>
            <person name="Selbmann L."/>
        </authorList>
    </citation>
    <scope>NUCLEOTIDE SEQUENCE [LARGE SCALE GENOMIC DNA]</scope>
    <source>
        <strain evidence="2 3">CCFEE 5935</strain>
    </source>
</reference>
<dbReference type="GeneID" id="89921441"/>
<dbReference type="AlphaFoldDB" id="A0AAV9PRI6"/>
<feature type="compositionally biased region" description="Polar residues" evidence="1">
    <location>
        <begin position="498"/>
        <end position="508"/>
    </location>
</feature>
<evidence type="ECO:0000256" key="1">
    <source>
        <dbReference type="SAM" id="MobiDB-lite"/>
    </source>
</evidence>
<feature type="region of interest" description="Disordered" evidence="1">
    <location>
        <begin position="492"/>
        <end position="529"/>
    </location>
</feature>
<keyword evidence="3" id="KW-1185">Reference proteome</keyword>
<feature type="compositionally biased region" description="Low complexity" evidence="1">
    <location>
        <begin position="164"/>
        <end position="182"/>
    </location>
</feature>
<feature type="region of interest" description="Disordered" evidence="1">
    <location>
        <begin position="85"/>
        <end position="104"/>
    </location>
</feature>
<protein>
    <submittedName>
        <fullName evidence="2">Uncharacterized protein</fullName>
    </submittedName>
</protein>
<feature type="region of interest" description="Disordered" evidence="1">
    <location>
        <begin position="159"/>
        <end position="187"/>
    </location>
</feature>
<evidence type="ECO:0000313" key="2">
    <source>
        <dbReference type="EMBL" id="KAK5174953.1"/>
    </source>
</evidence>
<feature type="region of interest" description="Disordered" evidence="1">
    <location>
        <begin position="401"/>
        <end position="476"/>
    </location>
</feature>
<proteinExistence type="predicted"/>
<accession>A0AAV9PRI6</accession>
<feature type="compositionally biased region" description="Polar residues" evidence="1">
    <location>
        <begin position="87"/>
        <end position="101"/>
    </location>
</feature>
<organism evidence="2 3">
    <name type="scientific">Saxophila tyrrhenica</name>
    <dbReference type="NCBI Taxonomy" id="1690608"/>
    <lineage>
        <taxon>Eukaryota</taxon>
        <taxon>Fungi</taxon>
        <taxon>Dikarya</taxon>
        <taxon>Ascomycota</taxon>
        <taxon>Pezizomycotina</taxon>
        <taxon>Dothideomycetes</taxon>
        <taxon>Dothideomycetidae</taxon>
        <taxon>Mycosphaerellales</taxon>
        <taxon>Extremaceae</taxon>
        <taxon>Saxophila</taxon>
    </lineage>
</organism>
<comment type="caution">
    <text evidence="2">The sequence shown here is derived from an EMBL/GenBank/DDBJ whole genome shotgun (WGS) entry which is preliminary data.</text>
</comment>
<feature type="region of interest" description="Disordered" evidence="1">
    <location>
        <begin position="206"/>
        <end position="235"/>
    </location>
</feature>
<sequence>MTNNCFPPPTLGVRNDPGSFEYFRSYDAQAVDTPEERTARPGFWRRLFHRKAAAPKATKTSKAGFYMPDEPKNSQADPAQSFVRSRPNLSTNMTDNSSTTVPDIAVTRPSINGKRTTYGIHNWAGEGSPAVSHESVRFSHPAVNSVRPITPMSISVADKEDAASFRSSPPSDEDSPPSSRTSLVDDKHLRPTHVWRHSSAFNTADGERTSYHDFKNRLDGHKPPSSGPKHASVEPDTIQVEPKKVSAAPPSLQFITSVGEFTIANEPVFSEDAVFDVDEPTHVEKNRESTFNKLKSGNAVPVTETPHPAVLLPAQYPQALYPGQRPFSLPTTTGEKTQYTAYKVAPTIAAVMSEKAQGKQPAANVRPPTPDFEPILPDHRRHYARVESGIFDDLNTAELLNNPPPLAAAPPKAKNIPRRQTQLKHEPQQATSSTTPGPSKPRKQSKPLPPTPHKMNSNRYPMIDPATARTYSAEPQYQRRSVDWLEAKFRREQAAKTGKSSEVGTSSAIGKEEQAPAARPMSAGTLDKMILTNLQKQSVELERKQAHDERKQAEVAARLQERARAKEMEARFGKAVGL</sequence>
<feature type="region of interest" description="Disordered" evidence="1">
    <location>
        <begin position="59"/>
        <end position="80"/>
    </location>
</feature>
<name>A0AAV9PRI6_9PEZI</name>
<dbReference type="EMBL" id="JAVRRT010000001">
    <property type="protein sequence ID" value="KAK5174953.1"/>
    <property type="molecule type" value="Genomic_DNA"/>
</dbReference>
<feature type="compositionally biased region" description="Basic and acidic residues" evidence="1">
    <location>
        <begin position="206"/>
        <end position="222"/>
    </location>
</feature>
<feature type="compositionally biased region" description="Polar residues" evidence="1">
    <location>
        <begin position="428"/>
        <end position="437"/>
    </location>
</feature>
<evidence type="ECO:0000313" key="3">
    <source>
        <dbReference type="Proteomes" id="UP001337655"/>
    </source>
</evidence>